<keyword evidence="7" id="KW-0863">Zinc-finger</keyword>
<evidence type="ECO:0000313" key="11">
    <source>
        <dbReference type="Proteomes" id="UP001054902"/>
    </source>
</evidence>
<dbReference type="SUPFAM" id="SSF57850">
    <property type="entry name" value="RING/U-box"/>
    <property type="match status" value="1"/>
</dbReference>
<reference evidence="10 11" key="1">
    <citation type="journal article" date="2021" name="Sci. Rep.">
        <title>The genome of the diatom Chaetoceros tenuissimus carries an ancient integrated fragment of an extant virus.</title>
        <authorList>
            <person name="Hongo Y."/>
            <person name="Kimura K."/>
            <person name="Takaki Y."/>
            <person name="Yoshida Y."/>
            <person name="Baba S."/>
            <person name="Kobayashi G."/>
            <person name="Nagasaki K."/>
            <person name="Hano T."/>
            <person name="Tomaru Y."/>
        </authorList>
    </citation>
    <scope>NUCLEOTIDE SEQUENCE [LARGE SCALE GENOMIC DNA]</scope>
    <source>
        <strain evidence="10 11">NIES-3715</strain>
    </source>
</reference>
<dbReference type="Gene3D" id="3.30.390.130">
    <property type="match status" value="1"/>
</dbReference>
<dbReference type="Gene3D" id="1.25.40.570">
    <property type="match status" value="1"/>
</dbReference>
<evidence type="ECO:0000256" key="4">
    <source>
        <dbReference type="ARBA" id="ARBA00012483"/>
    </source>
</evidence>
<dbReference type="PROSITE" id="PS50250">
    <property type="entry name" value="PCI"/>
    <property type="match status" value="1"/>
</dbReference>
<dbReference type="EMBL" id="BLLK01000038">
    <property type="protein sequence ID" value="GFH49949.1"/>
    <property type="molecule type" value="Genomic_DNA"/>
</dbReference>
<dbReference type="InterPro" id="IPR039398">
    <property type="entry name" value="Deltex_fam"/>
</dbReference>
<evidence type="ECO:0000256" key="3">
    <source>
        <dbReference type="ARBA" id="ARBA00009413"/>
    </source>
</evidence>
<dbReference type="PANTHER" id="PTHR12622">
    <property type="entry name" value="DELTEX-RELATED"/>
    <property type="match status" value="1"/>
</dbReference>
<dbReference type="InterPro" id="IPR001841">
    <property type="entry name" value="Znf_RING"/>
</dbReference>
<dbReference type="AlphaFoldDB" id="A0AAD3CSM4"/>
<dbReference type="Gene3D" id="3.30.40.10">
    <property type="entry name" value="Zinc/RING finger domain, C3HC4 (zinc finger)"/>
    <property type="match status" value="1"/>
</dbReference>
<dbReference type="PROSITE" id="PS50089">
    <property type="entry name" value="ZF_RING_2"/>
    <property type="match status" value="1"/>
</dbReference>
<dbReference type="Pfam" id="PF18102">
    <property type="entry name" value="DTC"/>
    <property type="match status" value="1"/>
</dbReference>
<organism evidence="10 11">
    <name type="scientific">Chaetoceros tenuissimus</name>
    <dbReference type="NCBI Taxonomy" id="426638"/>
    <lineage>
        <taxon>Eukaryota</taxon>
        <taxon>Sar</taxon>
        <taxon>Stramenopiles</taxon>
        <taxon>Ochrophyta</taxon>
        <taxon>Bacillariophyta</taxon>
        <taxon>Coscinodiscophyceae</taxon>
        <taxon>Chaetocerotophycidae</taxon>
        <taxon>Chaetocerotales</taxon>
        <taxon>Chaetocerotaceae</taxon>
        <taxon>Chaetoceros</taxon>
    </lineage>
</organism>
<dbReference type="GO" id="GO:0008270">
    <property type="term" value="F:zinc ion binding"/>
    <property type="evidence" value="ECO:0007669"/>
    <property type="project" value="UniProtKB-KW"/>
</dbReference>
<evidence type="ECO:0000313" key="10">
    <source>
        <dbReference type="EMBL" id="GFH49949.1"/>
    </source>
</evidence>
<comment type="pathway">
    <text evidence="2">Protein modification; protein ubiquitination.</text>
</comment>
<sequence length="954" mass="107925">MEELLHGLVSSLGDDETSPISCEQVTSSVPTEYESLHNGLESSKDTERQFQNLIDMEHKLFDLLEHPLTPMIKIQNYVEKILEETSSTLQKKNVWDTNCPHINFAKRLYIKTIDTFHPFRGKPTCRNQRLWFIAQIKYSEILFETKHIRELEIMIQKLAPYYISQDGNDSGMISTEDQVQAELVKIHLYSLTGDNRNLIKKYEKIKGQFYRSIVAPFTQGRIHEAAGEAYMSSMSKCYNKAYESFLSALRVFSAMGSNAELRSLKWLFIVRMLSPFNNDAARGVRLSKNDYPEVLTLKNLFSLFQKNDIVGFEDNLFNDEKDKALKKYFGRVHTALRKNVLLNELPLRGTISFSALSEKLNRLDEGKVEKLVLALISEKKIDGTISHGNTREYIGPYRPKPDPMQNASDSIDDFPFFYVAESNHVLPISVSAAESFTPNKDVDSSNALQTFSQLETSNDGKACQDMLSAVATSMVAGCAKIIHEAREKYPSFAKHVDITSSDELIQSMISFLNQQHNFKALNISSFVDTGYHYTKPEFAASIRTNGLKRSERGFFGPGVYTGNYTNAFATNSKSVGLILLRLQGKKSYSIDLYDVEGFVIDQCYPAALIPRESFNTVIGNKARVNSQWPVDDYNDEIILQDPAQCLPVVIFDNPCSDIFGEECIGYIQKSLQDMMDAHLNVGSTPAGTESVVESDEKYNPVLRSVCYDRILRNDLSRTSPLVHNYNAPNNLGDIVINSMGNIPQCKYDQKQECPICFEELGPTAHTLRSLSCSCVHIFHQDCIQKSIESSPRCPTCQTWVKEPQGKSPSGRMCLAVIPKKCSGYDEDTIQIHYQIYAAMQKPYHPYPNVRHSSKNVKAYLPNNDDGKNLLKRLRYAFEHGLTFTVGTSMTTRLDNQCIWASIHHKTSLTGGTAKHGYPDPSYFFNCNEELNMLGVPPADVLPEVVLLDDKPWMY</sequence>
<proteinExistence type="inferred from homology"/>
<dbReference type="GO" id="GO:0007219">
    <property type="term" value="P:Notch signaling pathway"/>
    <property type="evidence" value="ECO:0007669"/>
    <property type="project" value="InterPro"/>
</dbReference>
<evidence type="ECO:0000256" key="6">
    <source>
        <dbReference type="ARBA" id="ARBA00022723"/>
    </source>
</evidence>
<gene>
    <name evidence="10" type="ORF">CTEN210_06425</name>
</gene>
<dbReference type="InterPro" id="IPR013083">
    <property type="entry name" value="Znf_RING/FYVE/PHD"/>
</dbReference>
<keyword evidence="5" id="KW-0808">Transferase</keyword>
<keyword evidence="11" id="KW-1185">Reference proteome</keyword>
<evidence type="ECO:0000259" key="8">
    <source>
        <dbReference type="PROSITE" id="PS50089"/>
    </source>
</evidence>
<keyword evidence="6" id="KW-0479">Metal-binding</keyword>
<dbReference type="InterPro" id="IPR000717">
    <property type="entry name" value="PCI_dom"/>
</dbReference>
<feature type="domain" description="PCI" evidence="9">
    <location>
        <begin position="237"/>
        <end position="399"/>
    </location>
</feature>
<comment type="caution">
    <text evidence="10">The sequence shown here is derived from an EMBL/GenBank/DDBJ whole genome shotgun (WGS) entry which is preliminary data.</text>
</comment>
<keyword evidence="7" id="KW-0862">Zinc</keyword>
<comment type="catalytic activity">
    <reaction evidence="1">
        <text>S-ubiquitinyl-[E2 ubiquitin-conjugating enzyme]-L-cysteine + [acceptor protein]-L-lysine = [E2 ubiquitin-conjugating enzyme]-L-cysteine + N(6)-ubiquitinyl-[acceptor protein]-L-lysine.</text>
        <dbReference type="EC" id="2.3.2.27"/>
    </reaction>
</comment>
<accession>A0AAD3CSM4</accession>
<dbReference type="Proteomes" id="UP001054902">
    <property type="component" value="Unassembled WGS sequence"/>
</dbReference>
<dbReference type="InterPro" id="IPR039396">
    <property type="entry name" value="Deltex_C"/>
</dbReference>
<evidence type="ECO:0000256" key="2">
    <source>
        <dbReference type="ARBA" id="ARBA00004906"/>
    </source>
</evidence>
<evidence type="ECO:0000259" key="9">
    <source>
        <dbReference type="PROSITE" id="PS50250"/>
    </source>
</evidence>
<name>A0AAD3CSM4_9STRA</name>
<comment type="similarity">
    <text evidence="3">Belongs to the Deltex family.</text>
</comment>
<dbReference type="EC" id="2.3.2.27" evidence="4"/>
<dbReference type="Pfam" id="PF01399">
    <property type="entry name" value="PCI"/>
    <property type="match status" value="1"/>
</dbReference>
<dbReference type="InterPro" id="IPR039399">
    <property type="entry name" value="Deltex_C_sf"/>
</dbReference>
<evidence type="ECO:0000256" key="5">
    <source>
        <dbReference type="ARBA" id="ARBA00022679"/>
    </source>
</evidence>
<dbReference type="Pfam" id="PF13639">
    <property type="entry name" value="zf-RING_2"/>
    <property type="match status" value="1"/>
</dbReference>
<evidence type="ECO:0000256" key="7">
    <source>
        <dbReference type="PROSITE-ProRule" id="PRU00175"/>
    </source>
</evidence>
<dbReference type="GO" id="GO:0061630">
    <property type="term" value="F:ubiquitin protein ligase activity"/>
    <property type="evidence" value="ECO:0007669"/>
    <property type="project" value="UniProtKB-EC"/>
</dbReference>
<dbReference type="GO" id="GO:0016567">
    <property type="term" value="P:protein ubiquitination"/>
    <property type="evidence" value="ECO:0007669"/>
    <property type="project" value="InterPro"/>
</dbReference>
<feature type="domain" description="RING-type" evidence="8">
    <location>
        <begin position="753"/>
        <end position="797"/>
    </location>
</feature>
<evidence type="ECO:0000256" key="1">
    <source>
        <dbReference type="ARBA" id="ARBA00000900"/>
    </source>
</evidence>
<protein>
    <recommendedName>
        <fullName evidence="4">RING-type E3 ubiquitin transferase</fullName>
        <ecNumber evidence="4">2.3.2.27</ecNumber>
    </recommendedName>
</protein>